<gene>
    <name evidence="7" type="ORF">BCR32DRAFT_229800</name>
</gene>
<keyword evidence="8" id="KW-1185">Reference proteome</keyword>
<dbReference type="OrthoDB" id="186625at2759"/>
<dbReference type="Proteomes" id="UP000193944">
    <property type="component" value="Unassembled WGS sequence"/>
</dbReference>
<evidence type="ECO:0000256" key="3">
    <source>
        <dbReference type="ARBA" id="ARBA00022723"/>
    </source>
</evidence>
<dbReference type="Pfam" id="PF13499">
    <property type="entry name" value="EF-hand_7"/>
    <property type="match status" value="2"/>
</dbReference>
<dbReference type="AlphaFoldDB" id="A0A1Y1XJ03"/>
<evidence type="ECO:0000313" key="7">
    <source>
        <dbReference type="EMBL" id="ORX85344.1"/>
    </source>
</evidence>
<evidence type="ECO:0000259" key="6">
    <source>
        <dbReference type="PROSITE" id="PS50222"/>
    </source>
</evidence>
<name>A0A1Y1XJ03_9FUNG</name>
<dbReference type="InterPro" id="IPR011992">
    <property type="entry name" value="EF-hand-dom_pair"/>
</dbReference>
<dbReference type="EMBL" id="MCFG01000037">
    <property type="protein sequence ID" value="ORX85344.1"/>
    <property type="molecule type" value="Genomic_DNA"/>
</dbReference>
<reference evidence="7 8" key="2">
    <citation type="submission" date="2016-08" db="EMBL/GenBank/DDBJ databases">
        <title>Pervasive Adenine N6-methylation of Active Genes in Fungi.</title>
        <authorList>
            <consortium name="DOE Joint Genome Institute"/>
            <person name="Mondo S.J."/>
            <person name="Dannebaum R.O."/>
            <person name="Kuo R.C."/>
            <person name="Labutti K."/>
            <person name="Haridas S."/>
            <person name="Kuo A."/>
            <person name="Salamov A."/>
            <person name="Ahrendt S.R."/>
            <person name="Lipzen A."/>
            <person name="Sullivan W."/>
            <person name="Andreopoulos W.B."/>
            <person name="Clum A."/>
            <person name="Lindquist E."/>
            <person name="Daum C."/>
            <person name="Ramamoorthy G.K."/>
            <person name="Gryganskyi A."/>
            <person name="Culley D."/>
            <person name="Magnuson J.K."/>
            <person name="James T.Y."/>
            <person name="O'Malley M.A."/>
            <person name="Stajich J.E."/>
            <person name="Spatafora J.W."/>
            <person name="Visel A."/>
            <person name="Grigoriev I.V."/>
        </authorList>
    </citation>
    <scope>NUCLEOTIDE SEQUENCE [LARGE SCALE GENOMIC DNA]</scope>
    <source>
        <strain evidence="7 8">S4</strain>
    </source>
</reference>
<dbReference type="SUPFAM" id="SSF47473">
    <property type="entry name" value="EF-hand"/>
    <property type="match status" value="1"/>
</dbReference>
<accession>A0A1Y1XJ03</accession>
<keyword evidence="3" id="KW-0479">Metal-binding</keyword>
<keyword evidence="5" id="KW-0106">Calcium</keyword>
<organism evidence="7 8">
    <name type="scientific">Anaeromyces robustus</name>
    <dbReference type="NCBI Taxonomy" id="1754192"/>
    <lineage>
        <taxon>Eukaryota</taxon>
        <taxon>Fungi</taxon>
        <taxon>Fungi incertae sedis</taxon>
        <taxon>Chytridiomycota</taxon>
        <taxon>Chytridiomycota incertae sedis</taxon>
        <taxon>Neocallimastigomycetes</taxon>
        <taxon>Neocallimastigales</taxon>
        <taxon>Neocallimastigaceae</taxon>
        <taxon>Anaeromyces</taxon>
    </lineage>
</organism>
<feature type="domain" description="EF-hand" evidence="6">
    <location>
        <begin position="9"/>
        <end position="44"/>
    </location>
</feature>
<dbReference type="PROSITE" id="PS50222">
    <property type="entry name" value="EF_HAND_2"/>
    <property type="match status" value="2"/>
</dbReference>
<dbReference type="PROSITE" id="PS00018">
    <property type="entry name" value="EF_HAND_1"/>
    <property type="match status" value="2"/>
</dbReference>
<dbReference type="GO" id="GO:0005509">
    <property type="term" value="F:calcium ion binding"/>
    <property type="evidence" value="ECO:0007669"/>
    <property type="project" value="InterPro"/>
</dbReference>
<dbReference type="InterPro" id="IPR002048">
    <property type="entry name" value="EF_hand_dom"/>
</dbReference>
<dbReference type="SMART" id="SM00054">
    <property type="entry name" value="EFh"/>
    <property type="match status" value="2"/>
</dbReference>
<keyword evidence="2" id="KW-0963">Cytoplasm</keyword>
<proteinExistence type="predicted"/>
<dbReference type="Gene3D" id="1.10.238.10">
    <property type="entry name" value="EF-hand"/>
    <property type="match status" value="1"/>
</dbReference>
<comment type="subcellular location">
    <subcellularLocation>
        <location evidence="1">Cytoplasm</location>
    </subcellularLocation>
</comment>
<evidence type="ECO:0000313" key="8">
    <source>
        <dbReference type="Proteomes" id="UP000193944"/>
    </source>
</evidence>
<comment type="caution">
    <text evidence="7">The sequence shown here is derived from an EMBL/GenBank/DDBJ whole genome shotgun (WGS) entry which is preliminary data.</text>
</comment>
<dbReference type="STRING" id="1754192.A0A1Y1XJ03"/>
<evidence type="ECO:0000256" key="5">
    <source>
        <dbReference type="ARBA" id="ARBA00022837"/>
    </source>
</evidence>
<protein>
    <submittedName>
        <fullName evidence="7">EF-hand</fullName>
    </submittedName>
</protein>
<evidence type="ECO:0000256" key="4">
    <source>
        <dbReference type="ARBA" id="ARBA00022737"/>
    </source>
</evidence>
<evidence type="ECO:0000256" key="2">
    <source>
        <dbReference type="ARBA" id="ARBA00022490"/>
    </source>
</evidence>
<evidence type="ECO:0000256" key="1">
    <source>
        <dbReference type="ARBA" id="ARBA00004496"/>
    </source>
</evidence>
<dbReference type="InterPro" id="IPR018247">
    <property type="entry name" value="EF_Hand_1_Ca_BS"/>
</dbReference>
<dbReference type="PANTHER" id="PTHR46212">
    <property type="entry name" value="PEFLIN"/>
    <property type="match status" value="1"/>
</dbReference>
<feature type="domain" description="EF-hand" evidence="6">
    <location>
        <begin position="76"/>
        <end position="111"/>
    </location>
</feature>
<dbReference type="GO" id="GO:0048306">
    <property type="term" value="F:calcium-dependent protein binding"/>
    <property type="evidence" value="ECO:0007669"/>
    <property type="project" value="UniProtKB-ARBA"/>
</dbReference>
<reference evidence="7 8" key="1">
    <citation type="submission" date="2016-08" db="EMBL/GenBank/DDBJ databases">
        <title>A Parts List for Fungal Cellulosomes Revealed by Comparative Genomics.</title>
        <authorList>
            <consortium name="DOE Joint Genome Institute"/>
            <person name="Haitjema C.H."/>
            <person name="Gilmore S.P."/>
            <person name="Henske J.K."/>
            <person name="Solomon K.V."/>
            <person name="De Groot R."/>
            <person name="Kuo A."/>
            <person name="Mondo S.J."/>
            <person name="Salamov A.A."/>
            <person name="Labutti K."/>
            <person name="Zhao Z."/>
            <person name="Chiniquy J."/>
            <person name="Barry K."/>
            <person name="Brewer H.M."/>
            <person name="Purvine S.O."/>
            <person name="Wright A.T."/>
            <person name="Boxma B."/>
            <person name="Van Alen T."/>
            <person name="Hackstein J.H."/>
            <person name="Baker S.E."/>
            <person name="Grigoriev I.V."/>
            <person name="O'Malley M.A."/>
        </authorList>
    </citation>
    <scope>NUCLEOTIDE SEQUENCE [LARGE SCALE GENOMIC DNA]</scope>
    <source>
        <strain evidence="7 8">S4</strain>
    </source>
</reference>
<dbReference type="PANTHER" id="PTHR46212:SF3">
    <property type="entry name" value="GH27120P"/>
    <property type="match status" value="1"/>
</dbReference>
<dbReference type="InterPro" id="IPR051426">
    <property type="entry name" value="Peflin/Sorcin_CaBP"/>
</dbReference>
<keyword evidence="4" id="KW-0677">Repeat</keyword>
<dbReference type="GO" id="GO:0005737">
    <property type="term" value="C:cytoplasm"/>
    <property type="evidence" value="ECO:0007669"/>
    <property type="project" value="UniProtKB-SubCell"/>
</dbReference>
<sequence>MDSASDWNHTEDEVREWFNAVDTDNTGELTVEELRNALKNGDNTSFSYQTIILMIRMINSRNTDTLNLNEFHAMMIYIDRWRKMFNLFDVDRNNSIDKEELKEALYRLKLQISDRIVQLLLKKYSRNYDGRTINFDQFINICISLNNITESFRYQDRNKQGKLYLSYEEFLVQVINLL</sequence>